<organism evidence="2 3">
    <name type="scientific">Scophthalmus maximus</name>
    <name type="common">Turbot</name>
    <name type="synonym">Psetta maxima</name>
    <dbReference type="NCBI Taxonomy" id="52904"/>
    <lineage>
        <taxon>Eukaryota</taxon>
        <taxon>Metazoa</taxon>
        <taxon>Chordata</taxon>
        <taxon>Craniata</taxon>
        <taxon>Vertebrata</taxon>
        <taxon>Euteleostomi</taxon>
        <taxon>Actinopterygii</taxon>
        <taxon>Neopterygii</taxon>
        <taxon>Teleostei</taxon>
        <taxon>Neoteleostei</taxon>
        <taxon>Acanthomorphata</taxon>
        <taxon>Carangaria</taxon>
        <taxon>Pleuronectiformes</taxon>
        <taxon>Pleuronectoidei</taxon>
        <taxon>Scophthalmidae</taxon>
        <taxon>Scophthalmus</taxon>
    </lineage>
</organism>
<feature type="chain" id="PRO_5025350901" description="Secreted protein" evidence="1">
    <location>
        <begin position="37"/>
        <end position="70"/>
    </location>
</feature>
<comment type="caution">
    <text evidence="2">The sequence shown here is derived from an EMBL/GenBank/DDBJ whole genome shotgun (WGS) entry which is preliminary data.</text>
</comment>
<name>A0A6A4SEX6_SCOMX</name>
<dbReference type="AlphaFoldDB" id="A0A6A4SEX6"/>
<keyword evidence="1" id="KW-0732">Signal</keyword>
<evidence type="ECO:0000256" key="1">
    <source>
        <dbReference type="SAM" id="SignalP"/>
    </source>
</evidence>
<proteinExistence type="predicted"/>
<evidence type="ECO:0000313" key="2">
    <source>
        <dbReference type="EMBL" id="KAF0032713.1"/>
    </source>
</evidence>
<accession>A0A6A4SEX6</accession>
<gene>
    <name evidence="2" type="ORF">F2P81_015003</name>
</gene>
<sequence length="70" mass="7864">MGRGKGNGRRVNSARLILFLHRFFLPLSSFLCPCETFTLNIAAISCGEEKPKENDDNLTCSKLKMETEIT</sequence>
<dbReference type="Proteomes" id="UP000438429">
    <property type="component" value="Unassembled WGS sequence"/>
</dbReference>
<evidence type="ECO:0000313" key="3">
    <source>
        <dbReference type="Proteomes" id="UP000438429"/>
    </source>
</evidence>
<protein>
    <recommendedName>
        <fullName evidence="4">Secreted protein</fullName>
    </recommendedName>
</protein>
<evidence type="ECO:0008006" key="4">
    <source>
        <dbReference type="Google" id="ProtNLM"/>
    </source>
</evidence>
<dbReference type="EMBL" id="VEVO01000013">
    <property type="protein sequence ID" value="KAF0032713.1"/>
    <property type="molecule type" value="Genomic_DNA"/>
</dbReference>
<reference evidence="2 3" key="1">
    <citation type="submission" date="2019-06" db="EMBL/GenBank/DDBJ databases">
        <title>Draft genomes of female and male turbot (Scophthalmus maximus).</title>
        <authorList>
            <person name="Xu H."/>
            <person name="Xu X.-W."/>
            <person name="Shao C."/>
            <person name="Chen S."/>
        </authorList>
    </citation>
    <scope>NUCLEOTIDE SEQUENCE [LARGE SCALE GENOMIC DNA]</scope>
    <source>
        <strain evidence="2">Ysfricsl-2016a</strain>
        <tissue evidence="2">Blood</tissue>
    </source>
</reference>
<feature type="signal peptide" evidence="1">
    <location>
        <begin position="1"/>
        <end position="36"/>
    </location>
</feature>